<comment type="caution">
    <text evidence="2">The sequence shown here is derived from an EMBL/GenBank/DDBJ whole genome shotgun (WGS) entry which is preliminary data.</text>
</comment>
<dbReference type="Gene3D" id="3.40.50.720">
    <property type="entry name" value="NAD(P)-binding Rossmann-like Domain"/>
    <property type="match status" value="1"/>
</dbReference>
<dbReference type="PANTHER" id="PTHR43245">
    <property type="entry name" value="BIFUNCTIONAL POLYMYXIN RESISTANCE PROTEIN ARNA"/>
    <property type="match status" value="1"/>
</dbReference>
<dbReference type="InterPro" id="IPR001509">
    <property type="entry name" value="Epimerase_deHydtase"/>
</dbReference>
<reference evidence="2 3" key="1">
    <citation type="journal article" date="2010" name="J. Bacteriol.">
        <title>Genome sequences of Pelagibaca bermudensis HTCC2601T and Maritimibacter alkaliphilus HTCC2654T, the type strains of two marine Roseobacter genera.</title>
        <authorList>
            <person name="Thrash J.C."/>
            <person name="Cho J.C."/>
            <person name="Ferriera S."/>
            <person name="Johnson J."/>
            <person name="Vergin K.L."/>
            <person name="Giovannoni S.J."/>
        </authorList>
    </citation>
    <scope>NUCLEOTIDE SEQUENCE [LARGE SCALE GENOMIC DNA]</scope>
    <source>
        <strain evidence="2 3">HTCC2654</strain>
    </source>
</reference>
<dbReference type="EMBL" id="AAMT01000002">
    <property type="protein sequence ID" value="EAQ14404.1"/>
    <property type="molecule type" value="Genomic_DNA"/>
</dbReference>
<dbReference type="Proteomes" id="UP000002931">
    <property type="component" value="Unassembled WGS sequence"/>
</dbReference>
<dbReference type="HOGENOM" id="CLU_007383_6_1_5"/>
<dbReference type="SUPFAM" id="SSF51735">
    <property type="entry name" value="NAD(P)-binding Rossmann-fold domains"/>
    <property type="match status" value="1"/>
</dbReference>
<protein>
    <submittedName>
        <fullName evidence="2">3-beta hydroxysteroid dehydrogenase/isomerase family protein, putative</fullName>
    </submittedName>
</protein>
<dbReference type="GO" id="GO:0016853">
    <property type="term" value="F:isomerase activity"/>
    <property type="evidence" value="ECO:0007669"/>
    <property type="project" value="UniProtKB-KW"/>
</dbReference>
<feature type="domain" description="NAD-dependent epimerase/dehydratase" evidence="1">
    <location>
        <begin position="6"/>
        <end position="229"/>
    </location>
</feature>
<evidence type="ECO:0000313" key="3">
    <source>
        <dbReference type="Proteomes" id="UP000002931"/>
    </source>
</evidence>
<evidence type="ECO:0000313" key="2">
    <source>
        <dbReference type="EMBL" id="EAQ14404.1"/>
    </source>
</evidence>
<dbReference type="InterPro" id="IPR036291">
    <property type="entry name" value="NAD(P)-bd_dom_sf"/>
</dbReference>
<dbReference type="Pfam" id="PF01370">
    <property type="entry name" value="Epimerase"/>
    <property type="match status" value="1"/>
</dbReference>
<dbReference type="OrthoDB" id="367683at2"/>
<keyword evidence="2" id="KW-0413">Isomerase</keyword>
<dbReference type="AlphaFoldDB" id="A3VBS1"/>
<dbReference type="STRING" id="314271.RB2654_17081"/>
<dbReference type="eggNOG" id="COG0451">
    <property type="taxonomic scope" value="Bacteria"/>
</dbReference>
<sequence>MSPERILVTGATGFLGGALVRRLLADGRDVVAQGRDPSGCAALTAQGVPVLRWDVSVPLSDVPPALAGVTHIVHGAGLSSPFGSRAAFEAANLIGTRNVVDLARRLGVRRFVQVSSSTVYFALRDQLDLREDDPLPKPFNQYARTKRLSEEIALAAPDIGPLAIRPRGLYGAGDTVLLPRLLKTAAERPLPLLRGGAARIDLTHVEDVVAAIIAGLDAPTSAEGEVFNVTGGETIPVTRLAESACARAGISLRWRKVPVTLGLAAAWSAEKAALLTGKGEPAITRYALALFAYAQSLDISKAERVLGWTPRIGFEEGLDRTFAKADL</sequence>
<accession>A3VBS1</accession>
<dbReference type="RefSeq" id="WP_008333800.1">
    <property type="nucleotide sequence ID" value="NZ_CH902578.1"/>
</dbReference>
<keyword evidence="3" id="KW-1185">Reference proteome</keyword>
<gene>
    <name evidence="2" type="ORF">RB2654_17081</name>
</gene>
<proteinExistence type="predicted"/>
<dbReference type="InterPro" id="IPR050177">
    <property type="entry name" value="Lipid_A_modif_metabolic_enz"/>
</dbReference>
<name>A3VBS1_9RHOB</name>
<evidence type="ECO:0000259" key="1">
    <source>
        <dbReference type="Pfam" id="PF01370"/>
    </source>
</evidence>
<dbReference type="PANTHER" id="PTHR43245:SF24">
    <property type="entry name" value="DEHYDROGENASE"/>
    <property type="match status" value="1"/>
</dbReference>
<organism evidence="2 3">
    <name type="scientific">Maritimibacter alkaliphilus HTCC2654</name>
    <dbReference type="NCBI Taxonomy" id="314271"/>
    <lineage>
        <taxon>Bacteria</taxon>
        <taxon>Pseudomonadati</taxon>
        <taxon>Pseudomonadota</taxon>
        <taxon>Alphaproteobacteria</taxon>
        <taxon>Rhodobacterales</taxon>
        <taxon>Roseobacteraceae</taxon>
        <taxon>Maritimibacter</taxon>
    </lineage>
</organism>